<gene>
    <name evidence="4" type="ORF">PMKS-002954</name>
</gene>
<proteinExistence type="predicted"/>
<dbReference type="Pfam" id="PF00583">
    <property type="entry name" value="Acetyltransf_1"/>
    <property type="match status" value="1"/>
</dbReference>
<keyword evidence="2" id="KW-0012">Acyltransferase</keyword>
<dbReference type="PANTHER" id="PTHR10545">
    <property type="entry name" value="DIAMINE N-ACETYLTRANSFERASE"/>
    <property type="match status" value="1"/>
</dbReference>
<protein>
    <recommendedName>
        <fullName evidence="3">N-acetyltransferase domain-containing protein</fullName>
    </recommendedName>
</protein>
<dbReference type="PANTHER" id="PTHR10545:SF29">
    <property type="entry name" value="GH14572P-RELATED"/>
    <property type="match status" value="1"/>
</dbReference>
<dbReference type="InterPro" id="IPR000182">
    <property type="entry name" value="GNAT_dom"/>
</dbReference>
<dbReference type="Gene3D" id="3.40.630.30">
    <property type="match status" value="1"/>
</dbReference>
<accession>A0A1Q2YIT7</accession>
<evidence type="ECO:0000313" key="4">
    <source>
        <dbReference type="EMBL" id="GAV29454.1"/>
    </source>
</evidence>
<comment type="caution">
    <text evidence="4">The sequence shown here is derived from an EMBL/GenBank/DDBJ whole genome shotgun (WGS) entry which is preliminary data.</text>
</comment>
<sequence>MFSAIEGHAARLRGRLGSSLHKNLVNVPSKPSPICFLITAIDNRMAEIEIRDIVESDYEEWLRLFELYLVFYEKSLPTEIKEATFKRALDPSVDMWSSLAIHPETKKPIGLVNYLRHMSTWSITDQLYLNDLYVEEGQRLKHVGRSLIEYVYAKGDAMGAPNVYWCTDMTNHRAQLLYTKVGWYSGKVVYKRPPGSY</sequence>
<evidence type="ECO:0000313" key="5">
    <source>
        <dbReference type="Proteomes" id="UP000186136"/>
    </source>
</evidence>
<dbReference type="PROSITE" id="PS51186">
    <property type="entry name" value="GNAT"/>
    <property type="match status" value="1"/>
</dbReference>
<dbReference type="InterPro" id="IPR051016">
    <property type="entry name" value="Diverse_Substrate_AcTransf"/>
</dbReference>
<keyword evidence="5" id="KW-1185">Reference proteome</keyword>
<dbReference type="SUPFAM" id="SSF55729">
    <property type="entry name" value="Acyl-CoA N-acyltransferases (Nat)"/>
    <property type="match status" value="1"/>
</dbReference>
<dbReference type="CDD" id="cd04301">
    <property type="entry name" value="NAT_SF"/>
    <property type="match status" value="1"/>
</dbReference>
<dbReference type="Proteomes" id="UP000186136">
    <property type="component" value="Unassembled WGS sequence"/>
</dbReference>
<keyword evidence="1" id="KW-0808">Transferase</keyword>
<evidence type="ECO:0000256" key="2">
    <source>
        <dbReference type="ARBA" id="ARBA00023315"/>
    </source>
</evidence>
<dbReference type="OrthoDB" id="7305308at2759"/>
<organism evidence="4 5">
    <name type="scientific">Pichia membranifaciens</name>
    <dbReference type="NCBI Taxonomy" id="4926"/>
    <lineage>
        <taxon>Eukaryota</taxon>
        <taxon>Fungi</taxon>
        <taxon>Dikarya</taxon>
        <taxon>Ascomycota</taxon>
        <taxon>Saccharomycotina</taxon>
        <taxon>Pichiomycetes</taxon>
        <taxon>Pichiales</taxon>
        <taxon>Pichiaceae</taxon>
        <taxon>Pichia</taxon>
    </lineage>
</organism>
<dbReference type="EMBL" id="BDGI01000122">
    <property type="protein sequence ID" value="GAV29454.1"/>
    <property type="molecule type" value="Genomic_DNA"/>
</dbReference>
<name>A0A1Q2YIT7_9ASCO</name>
<dbReference type="GO" id="GO:0008080">
    <property type="term" value="F:N-acetyltransferase activity"/>
    <property type="evidence" value="ECO:0007669"/>
    <property type="project" value="TreeGrafter"/>
</dbReference>
<evidence type="ECO:0000259" key="3">
    <source>
        <dbReference type="PROSITE" id="PS51186"/>
    </source>
</evidence>
<dbReference type="AlphaFoldDB" id="A0A1Q2YIT7"/>
<evidence type="ECO:0000256" key="1">
    <source>
        <dbReference type="ARBA" id="ARBA00022679"/>
    </source>
</evidence>
<dbReference type="InterPro" id="IPR016181">
    <property type="entry name" value="Acyl_CoA_acyltransferase"/>
</dbReference>
<feature type="domain" description="N-acetyltransferase" evidence="3">
    <location>
        <begin position="48"/>
        <end position="197"/>
    </location>
</feature>
<reference evidence="4 5" key="1">
    <citation type="submission" date="2016-08" db="EMBL/GenBank/DDBJ databases">
        <title>Whole genome shotgun sequence of Pichia membranifaciens KS47-1.</title>
        <authorList>
            <person name="Konishi M."/>
            <person name="Ishida M."/>
            <person name="Arakawa T."/>
            <person name="Kato Y."/>
            <person name="Horiuchi J."/>
        </authorList>
    </citation>
    <scope>NUCLEOTIDE SEQUENCE [LARGE SCALE GENOMIC DNA]</scope>
    <source>
        <strain evidence="4 5">KS47-1</strain>
    </source>
</reference>
<dbReference type="GO" id="GO:0005737">
    <property type="term" value="C:cytoplasm"/>
    <property type="evidence" value="ECO:0007669"/>
    <property type="project" value="TreeGrafter"/>
</dbReference>